<dbReference type="EMBL" id="JAHUTI010088614">
    <property type="protein sequence ID" value="MED6260074.1"/>
    <property type="molecule type" value="Genomic_DNA"/>
</dbReference>
<sequence length="141" mass="15615">EDNSAPATQQFCGEEPVPHWADAKYPTQASSCTRTVVGGNLKLMPRVMCTALSRMLSQGSHAYAVAIPNVQGLSGLPLAFQHPLSQIHTPSITSKHRETKRRSPTMPVEAHKVHSNYKVTVRRMLYSTKRVLASLRSAEHR</sequence>
<evidence type="ECO:0000313" key="2">
    <source>
        <dbReference type="Proteomes" id="UP001345963"/>
    </source>
</evidence>
<organism evidence="1 2">
    <name type="scientific">Ataeniobius toweri</name>
    <dbReference type="NCBI Taxonomy" id="208326"/>
    <lineage>
        <taxon>Eukaryota</taxon>
        <taxon>Metazoa</taxon>
        <taxon>Chordata</taxon>
        <taxon>Craniata</taxon>
        <taxon>Vertebrata</taxon>
        <taxon>Euteleostomi</taxon>
        <taxon>Actinopterygii</taxon>
        <taxon>Neopterygii</taxon>
        <taxon>Teleostei</taxon>
        <taxon>Neoteleostei</taxon>
        <taxon>Acanthomorphata</taxon>
        <taxon>Ovalentaria</taxon>
        <taxon>Atherinomorphae</taxon>
        <taxon>Cyprinodontiformes</taxon>
        <taxon>Goodeidae</taxon>
        <taxon>Ataeniobius</taxon>
    </lineage>
</organism>
<protein>
    <submittedName>
        <fullName evidence="1">Uncharacterized protein</fullName>
    </submittedName>
</protein>
<keyword evidence="2" id="KW-1185">Reference proteome</keyword>
<evidence type="ECO:0000313" key="1">
    <source>
        <dbReference type="EMBL" id="MED6260074.1"/>
    </source>
</evidence>
<accession>A0ABU7CBU5</accession>
<feature type="non-terminal residue" evidence="1">
    <location>
        <position position="1"/>
    </location>
</feature>
<proteinExistence type="predicted"/>
<reference evidence="1 2" key="1">
    <citation type="submission" date="2021-07" db="EMBL/GenBank/DDBJ databases">
        <authorList>
            <person name="Palmer J.M."/>
        </authorList>
    </citation>
    <scope>NUCLEOTIDE SEQUENCE [LARGE SCALE GENOMIC DNA]</scope>
    <source>
        <strain evidence="1 2">AT_MEX2019</strain>
        <tissue evidence="1">Muscle</tissue>
    </source>
</reference>
<name>A0ABU7CBU5_9TELE</name>
<gene>
    <name evidence="1" type="ORF">ATANTOWER_000237</name>
</gene>
<comment type="caution">
    <text evidence="1">The sequence shown here is derived from an EMBL/GenBank/DDBJ whole genome shotgun (WGS) entry which is preliminary data.</text>
</comment>
<dbReference type="Proteomes" id="UP001345963">
    <property type="component" value="Unassembled WGS sequence"/>
</dbReference>